<dbReference type="InterPro" id="IPR050883">
    <property type="entry name" value="PNGase"/>
</dbReference>
<sequence length="776" mass="85932">MLRKVVRYLQPVIVLALGFVFFGASSTGTHPKQAASAGPEARLTQYVDPYIGTGFHGHVFLGANVPFGAVQLGPVNLSEGWDWCSGYHYSDSTIVGFSHTHLSGTGIGDLGDIAVMPTTGAVRVTKGSLKNPEKGYVSLFSHQDEQVKPGYYAVKLKRYNIQAELTASERVGFHQYTFPKSEQAHLVLDLQQGIGWDLATDTFIEQLNDSTLAGYRNSKGWAVDQRLYFAVVLSKPIRQFTALQVTDTLGHTVAATKGNRLKGVITFATQAGEKVQMKVGISPVSSQNALANIRAEIPHWNFAKTVAAADAAWNQELQKVRIQADSEAQLKTFYTALYHTMIAPSIFNDHNGDYRGTDKKVYQNAAFTNLTTFSLWDTYRATHPLFTVLQPTRVNDMINSMLAVYQQQGKLPVWHLMGNETNTMVGYSAVPVVVDAYLKGFNGFDAQLAYEAIKTTAMQDERGLKAVKALGFIPADSETETVAKGLEYAIDDWCIAQMARKMGKTADYTYFSKRAKNYANYFHKPTRFMRGRVSKTEWRTPFNPLVARHMKDDFTEGNSWQYTWLVPQDVEGLIQLLGGEKPFSQKLDSLFTVQGDMGAEASNDITGLIGQYAHGNEPSHHVAYLYAYVGQPWKTANQVRYIMDNFYTDKPDGIIGNEDVGQMSSWYIFSALGFYPLNPANGTYVFGSPLVRQASLMLANGKTLSIEAKGNSPANKYIQAISFNGKPYLKSYITHQDLTAGGKLVIEMGNKPSTTWGVAKENQPKSVPNHLAPPRK</sequence>
<dbReference type="Gene3D" id="1.20.1610.10">
    <property type="entry name" value="alpha-1,2-mannosidases domains"/>
    <property type="match status" value="1"/>
</dbReference>
<feature type="domain" description="Glycosyl hydrolase family 92 N-terminal" evidence="6">
    <location>
        <begin position="46"/>
        <end position="282"/>
    </location>
</feature>
<evidence type="ECO:0000256" key="1">
    <source>
        <dbReference type="ARBA" id="ARBA00001913"/>
    </source>
</evidence>
<keyword evidence="7" id="KW-0326">Glycosidase</keyword>
<dbReference type="GO" id="GO:0016798">
    <property type="term" value="F:hydrolase activity, acting on glycosyl bonds"/>
    <property type="evidence" value="ECO:0007669"/>
    <property type="project" value="UniProtKB-KW"/>
</dbReference>
<evidence type="ECO:0000259" key="5">
    <source>
        <dbReference type="Pfam" id="PF07971"/>
    </source>
</evidence>
<dbReference type="EC" id="3.2.1.-" evidence="7"/>
<keyword evidence="7" id="KW-0614">Plasmid</keyword>
<dbReference type="RefSeq" id="WP_243803368.1">
    <property type="nucleotide sequence ID" value="NZ_CP094672.1"/>
</dbReference>
<dbReference type="Pfam" id="PF07971">
    <property type="entry name" value="Glyco_hydro_92"/>
    <property type="match status" value="1"/>
</dbReference>
<feature type="domain" description="Glycosyl hydrolase family 92" evidence="5">
    <location>
        <begin position="288"/>
        <end position="750"/>
    </location>
</feature>
<keyword evidence="7" id="KW-0378">Hydrolase</keyword>
<comment type="cofactor">
    <cofactor evidence="1">
        <name>Ca(2+)</name>
        <dbReference type="ChEBI" id="CHEBI:29108"/>
    </cofactor>
</comment>
<dbReference type="PANTHER" id="PTHR12143:SF39">
    <property type="entry name" value="SECRETED PROTEIN"/>
    <property type="match status" value="1"/>
</dbReference>
<evidence type="ECO:0000313" key="8">
    <source>
        <dbReference type="Proteomes" id="UP000831113"/>
    </source>
</evidence>
<gene>
    <name evidence="7" type="ORF">MTX78_24105</name>
</gene>
<dbReference type="EMBL" id="CP094672">
    <property type="protein sequence ID" value="UOG77516.1"/>
    <property type="molecule type" value="Genomic_DNA"/>
</dbReference>
<feature type="region of interest" description="Disordered" evidence="4">
    <location>
        <begin position="755"/>
        <end position="776"/>
    </location>
</feature>
<dbReference type="InterPro" id="IPR012939">
    <property type="entry name" value="Glyco_hydro_92"/>
</dbReference>
<organism evidence="7 8">
    <name type="scientific">Hymenobacter tibetensis</name>
    <dbReference type="NCBI Taxonomy" id="497967"/>
    <lineage>
        <taxon>Bacteria</taxon>
        <taxon>Pseudomonadati</taxon>
        <taxon>Bacteroidota</taxon>
        <taxon>Cytophagia</taxon>
        <taxon>Cytophagales</taxon>
        <taxon>Hymenobacteraceae</taxon>
        <taxon>Hymenobacter</taxon>
    </lineage>
</organism>
<dbReference type="Gene3D" id="2.70.98.10">
    <property type="match status" value="1"/>
</dbReference>
<evidence type="ECO:0000256" key="2">
    <source>
        <dbReference type="ARBA" id="ARBA00011245"/>
    </source>
</evidence>
<evidence type="ECO:0000259" key="6">
    <source>
        <dbReference type="Pfam" id="PF17678"/>
    </source>
</evidence>
<dbReference type="Pfam" id="PF17678">
    <property type="entry name" value="Glyco_hydro_92N"/>
    <property type="match status" value="1"/>
</dbReference>
<geneLocation type="plasmid" evidence="7 8">
    <name>unnamed3</name>
</geneLocation>
<dbReference type="InterPro" id="IPR041371">
    <property type="entry name" value="GH92_N"/>
</dbReference>
<comment type="subunit">
    <text evidence="2">Monomer.</text>
</comment>
<dbReference type="InterPro" id="IPR014718">
    <property type="entry name" value="GH-type_carb-bd"/>
</dbReference>
<dbReference type="Proteomes" id="UP000831113">
    <property type="component" value="Plasmid unnamed3"/>
</dbReference>
<dbReference type="InterPro" id="IPR008928">
    <property type="entry name" value="6-hairpin_glycosidase_sf"/>
</dbReference>
<evidence type="ECO:0000256" key="3">
    <source>
        <dbReference type="ARBA" id="ARBA00022837"/>
    </source>
</evidence>
<dbReference type="SUPFAM" id="SSF48208">
    <property type="entry name" value="Six-hairpin glycosidases"/>
    <property type="match status" value="1"/>
</dbReference>
<evidence type="ECO:0000256" key="4">
    <source>
        <dbReference type="SAM" id="MobiDB-lite"/>
    </source>
</evidence>
<keyword evidence="3" id="KW-0106">Calcium</keyword>
<keyword evidence="8" id="KW-1185">Reference proteome</keyword>
<proteinExistence type="predicted"/>
<dbReference type="InterPro" id="IPR005887">
    <property type="entry name" value="GH92_a_mannosidase_put"/>
</dbReference>
<reference evidence="7 8" key="1">
    <citation type="submission" date="2022-03" db="EMBL/GenBank/DDBJ databases">
        <title>Hymenobactersp. isolated from the air.</title>
        <authorList>
            <person name="Won M."/>
            <person name="Kwon S.-W."/>
        </authorList>
    </citation>
    <scope>NUCLEOTIDE SEQUENCE [LARGE SCALE GENOMIC DNA]</scope>
    <source>
        <strain evidence="7 8">KACC 21982</strain>
        <plasmid evidence="7 8">unnamed3</plasmid>
    </source>
</reference>
<accession>A0ABY4D8F8</accession>
<dbReference type="PANTHER" id="PTHR12143">
    <property type="entry name" value="PEPTIDE N-GLYCANASE PNGASE -RELATED"/>
    <property type="match status" value="1"/>
</dbReference>
<dbReference type="NCBIfam" id="TIGR01180">
    <property type="entry name" value="aman2_put"/>
    <property type="match status" value="1"/>
</dbReference>
<protein>
    <submittedName>
        <fullName evidence="7">GH92 family glycosyl hydrolase</fullName>
        <ecNumber evidence="7">3.2.1.-</ecNumber>
    </submittedName>
</protein>
<name>A0ABY4D8F8_9BACT</name>
<dbReference type="Gene3D" id="1.20.1050.60">
    <property type="entry name" value="alpha-1,2-mannosidase"/>
    <property type="match status" value="1"/>
</dbReference>
<evidence type="ECO:0000313" key="7">
    <source>
        <dbReference type="EMBL" id="UOG77516.1"/>
    </source>
</evidence>
<dbReference type="Gene3D" id="3.30.2080.10">
    <property type="entry name" value="GH92 mannosidase domain"/>
    <property type="match status" value="1"/>
</dbReference>